<sequence>MIAATILIINTIFSTYQIILGVQNQMKYDGGNIAAIIRTSVENIDNVSKTIYC</sequence>
<dbReference type="STRING" id="29367.CLPUN_40590"/>
<protein>
    <submittedName>
        <fullName evidence="1">Uncharacterized protein</fullName>
    </submittedName>
</protein>
<keyword evidence="2" id="KW-1185">Reference proteome</keyword>
<accession>A0A1S8T9S9</accession>
<name>A0A1S8T9S9_9CLOT</name>
<dbReference type="Proteomes" id="UP000190890">
    <property type="component" value="Unassembled WGS sequence"/>
</dbReference>
<comment type="caution">
    <text evidence="1">The sequence shown here is derived from an EMBL/GenBank/DDBJ whole genome shotgun (WGS) entry which is preliminary data.</text>
</comment>
<evidence type="ECO:0000313" key="2">
    <source>
        <dbReference type="Proteomes" id="UP000190890"/>
    </source>
</evidence>
<evidence type="ECO:0000313" key="1">
    <source>
        <dbReference type="EMBL" id="OOM74354.1"/>
    </source>
</evidence>
<dbReference type="AlphaFoldDB" id="A0A1S8T9S9"/>
<dbReference type="EMBL" id="LZZM01000201">
    <property type="protein sequence ID" value="OOM74354.1"/>
    <property type="molecule type" value="Genomic_DNA"/>
</dbReference>
<proteinExistence type="predicted"/>
<reference evidence="1 2" key="1">
    <citation type="submission" date="2016-05" db="EMBL/GenBank/DDBJ databases">
        <title>Microbial solvent formation.</title>
        <authorList>
            <person name="Poehlein A."/>
            <person name="Montoya Solano J.D."/>
            <person name="Flitsch S."/>
            <person name="Krabben P."/>
            <person name="Duerre P."/>
            <person name="Daniel R."/>
        </authorList>
    </citation>
    <scope>NUCLEOTIDE SEQUENCE [LARGE SCALE GENOMIC DNA]</scope>
    <source>
        <strain evidence="1 2">DSM 2619</strain>
    </source>
</reference>
<organism evidence="1 2">
    <name type="scientific">Clostridium puniceum</name>
    <dbReference type="NCBI Taxonomy" id="29367"/>
    <lineage>
        <taxon>Bacteria</taxon>
        <taxon>Bacillati</taxon>
        <taxon>Bacillota</taxon>
        <taxon>Clostridia</taxon>
        <taxon>Eubacteriales</taxon>
        <taxon>Clostridiaceae</taxon>
        <taxon>Clostridium</taxon>
    </lineage>
</organism>
<gene>
    <name evidence="1" type="ORF">CLPUN_40590</name>
</gene>